<reference evidence="2 3" key="1">
    <citation type="journal article" date="2011" name="Mol. Biol. Evol.">
        <title>Comparative genomic analysis of fruiting body formation in Myxococcales.</title>
        <authorList>
            <person name="Huntley S."/>
            <person name="Hamann N."/>
            <person name="Wegener-Feldbrugge S."/>
            <person name="Treuner-Lange A."/>
            <person name="Kube M."/>
            <person name="Reinhardt R."/>
            <person name="Klages S."/>
            <person name="Muller R."/>
            <person name="Ronning C.M."/>
            <person name="Nierman W.C."/>
            <person name="Sogaard-Andersen L."/>
        </authorList>
    </citation>
    <scope>NUCLEOTIDE SEQUENCE [LARGE SCALE GENOMIC DNA]</scope>
    <source>
        <strain evidence="2 3">DW4/3-1</strain>
    </source>
</reference>
<dbReference type="STRING" id="378806.STAUR_0889"/>
<keyword evidence="3" id="KW-1185">Reference proteome</keyword>
<evidence type="ECO:0000313" key="3">
    <source>
        <dbReference type="Proteomes" id="UP000001351"/>
    </source>
</evidence>
<dbReference type="Proteomes" id="UP000001351">
    <property type="component" value="Chromosome"/>
</dbReference>
<proteinExistence type="predicted"/>
<evidence type="ECO:0008006" key="4">
    <source>
        <dbReference type="Google" id="ProtNLM"/>
    </source>
</evidence>
<evidence type="ECO:0000313" key="2">
    <source>
        <dbReference type="EMBL" id="ADO68693.1"/>
    </source>
</evidence>
<evidence type="ECO:0000256" key="1">
    <source>
        <dbReference type="SAM" id="SignalP"/>
    </source>
</evidence>
<feature type="signal peptide" evidence="1">
    <location>
        <begin position="1"/>
        <end position="24"/>
    </location>
</feature>
<dbReference type="EMBL" id="CP002271">
    <property type="protein sequence ID" value="ADO68693.1"/>
    <property type="molecule type" value="Genomic_DNA"/>
</dbReference>
<gene>
    <name evidence="2" type="ordered locus">STAUR_0889</name>
</gene>
<protein>
    <recommendedName>
        <fullName evidence="4">Lipoprotein</fullName>
    </recommendedName>
</protein>
<dbReference type="AlphaFoldDB" id="E3FZM8"/>
<feature type="chain" id="PRO_5003169834" description="Lipoprotein" evidence="1">
    <location>
        <begin position="25"/>
        <end position="166"/>
    </location>
</feature>
<name>E3FZM8_STIAD</name>
<keyword evidence="1" id="KW-0732">Signal</keyword>
<sequence length="166" mass="17790">MLTMKSAPVRVAALLAMLALTSCSDDEPSGPSDGGSGSQSGTVVNYAGTAETHFVSTDSRYAPAWTFSLRQQAPIPTNVREVLVEVRGCRQDYAPPGVFRYRTSEASAWREMRVDLPLCGAPGETSQQTWLPVGSDPKVEAEAVQPSIGVNSYVSVTVQVLSWKLP</sequence>
<dbReference type="PROSITE" id="PS51257">
    <property type="entry name" value="PROKAR_LIPOPROTEIN"/>
    <property type="match status" value="1"/>
</dbReference>
<organism evidence="2 3">
    <name type="scientific">Stigmatella aurantiaca (strain DW4/3-1)</name>
    <dbReference type="NCBI Taxonomy" id="378806"/>
    <lineage>
        <taxon>Bacteria</taxon>
        <taxon>Pseudomonadati</taxon>
        <taxon>Myxococcota</taxon>
        <taxon>Myxococcia</taxon>
        <taxon>Myxococcales</taxon>
        <taxon>Cystobacterineae</taxon>
        <taxon>Archangiaceae</taxon>
        <taxon>Stigmatella</taxon>
    </lineage>
</organism>
<accession>E3FZM8</accession>
<dbReference type="HOGENOM" id="CLU_1601703_0_0_7"/>
<dbReference type="KEGG" id="sur:STAUR_0889"/>